<dbReference type="EMBL" id="CP091430">
    <property type="protein sequence ID" value="UVI31052.1"/>
    <property type="molecule type" value="Genomic_DNA"/>
</dbReference>
<dbReference type="Proteomes" id="UP001057877">
    <property type="component" value="Chromosome"/>
</dbReference>
<dbReference type="Gene3D" id="3.40.190.10">
    <property type="entry name" value="Periplasmic binding protein-like II"/>
    <property type="match status" value="2"/>
</dbReference>
<keyword evidence="4" id="KW-1185">Reference proteome</keyword>
<gene>
    <name evidence="3" type="ORF">L1F29_04135</name>
</gene>
<dbReference type="RefSeq" id="WP_258387115.1">
    <property type="nucleotide sequence ID" value="NZ_CP091430.1"/>
</dbReference>
<evidence type="ECO:0000313" key="3">
    <source>
        <dbReference type="EMBL" id="UVI31052.1"/>
    </source>
</evidence>
<evidence type="ECO:0000256" key="2">
    <source>
        <dbReference type="SAM" id="SignalP"/>
    </source>
</evidence>
<evidence type="ECO:0000313" key="4">
    <source>
        <dbReference type="Proteomes" id="UP001057877"/>
    </source>
</evidence>
<evidence type="ECO:0000256" key="1">
    <source>
        <dbReference type="ARBA" id="ARBA00022729"/>
    </source>
</evidence>
<dbReference type="PROSITE" id="PS51257">
    <property type="entry name" value="PROKAR_LIPOPROTEIN"/>
    <property type="match status" value="1"/>
</dbReference>
<organism evidence="3 4">
    <name type="scientific">Paenibacillus spongiae</name>
    <dbReference type="NCBI Taxonomy" id="2909671"/>
    <lineage>
        <taxon>Bacteria</taxon>
        <taxon>Bacillati</taxon>
        <taxon>Bacillota</taxon>
        <taxon>Bacilli</taxon>
        <taxon>Bacillales</taxon>
        <taxon>Paenibacillaceae</taxon>
        <taxon>Paenibacillus</taxon>
    </lineage>
</organism>
<name>A0ABY5SAV8_9BACL</name>
<protein>
    <submittedName>
        <fullName evidence="3">Extracellular solute-binding protein</fullName>
    </submittedName>
</protein>
<proteinExistence type="predicted"/>
<sequence>MVKKTKTAVAAALICILMILSACSDNSGGNTPKNGDAAPAEPSGQVDETSVVDVSFYAVPPGDVVDLNTNWFTNYVKDTFKLNIEWVTAPSSDAATKQSLLLSGGNYPDVFWSGGFSLSEVLRLSKQGILVPLNSYIDKYAPNLRETIENAPGLKQAVTAPDGNIYGLTMYNSCLHCYWGQKFWINKSYLEKFNLTMPTTTDEFEQVLQVFKDNGLIPLSGASDGFDPTVFLMNSFTYDNANDLFDLKDGKVVYAPAQDGWKNGLAYMNRLFSKGLIDKQSFSQKSEVLKPLIAQDKVAVVSSLYSAAFLDPGHQSYSNWVTMAPLAGPDGVQYAAFSGNTPRSLSFAVTNKATEEQIVRIMKLLDFIYTPEGTQTMNYGAEGKYWTKAGPGIKGLNGEQALFITQSDKFYSAGAKQNEGWNQMGPALQDMTWRNGFVEAKPPFSAEGLESLLLLETMRNYTGHQPDQVYPGAIWMEPEDYQKFALLKTNIEQYVKQWKAQFILGSKSVENDWDAYLKGLDKLGLAEYLDMAQKAMKEPFDTTSYKPDQNTIDFLSSLK</sequence>
<feature type="signal peptide" evidence="2">
    <location>
        <begin position="1"/>
        <end position="24"/>
    </location>
</feature>
<reference evidence="3" key="1">
    <citation type="submission" date="2022-01" db="EMBL/GenBank/DDBJ databases">
        <title>Paenibacillus spongiae sp. nov., isolated from marine sponge.</title>
        <authorList>
            <person name="Li Z."/>
            <person name="Zhang M."/>
        </authorList>
    </citation>
    <scope>NUCLEOTIDE SEQUENCE</scope>
    <source>
        <strain evidence="3">PHS-Z3</strain>
    </source>
</reference>
<accession>A0ABY5SAV8</accession>
<dbReference type="PANTHER" id="PTHR43649">
    <property type="entry name" value="ARABINOSE-BINDING PROTEIN-RELATED"/>
    <property type="match status" value="1"/>
</dbReference>
<keyword evidence="1 2" id="KW-0732">Signal</keyword>
<dbReference type="PANTHER" id="PTHR43649:SF33">
    <property type="entry name" value="POLYGALACTURONAN_RHAMNOGALACTURONAN-BINDING PROTEIN YTCQ"/>
    <property type="match status" value="1"/>
</dbReference>
<dbReference type="InterPro" id="IPR050490">
    <property type="entry name" value="Bact_solute-bd_prot1"/>
</dbReference>
<feature type="chain" id="PRO_5046525830" evidence="2">
    <location>
        <begin position="25"/>
        <end position="559"/>
    </location>
</feature>
<dbReference type="SUPFAM" id="SSF53850">
    <property type="entry name" value="Periplasmic binding protein-like II"/>
    <property type="match status" value="1"/>
</dbReference>